<evidence type="ECO:0000313" key="1">
    <source>
        <dbReference type="EMBL" id="NNU17503.1"/>
    </source>
</evidence>
<proteinExistence type="predicted"/>
<gene>
    <name evidence="1" type="ORF">HK107_14315</name>
</gene>
<evidence type="ECO:0000313" key="2">
    <source>
        <dbReference type="Proteomes" id="UP000536835"/>
    </source>
</evidence>
<reference evidence="1 2" key="1">
    <citation type="submission" date="2020-05" db="EMBL/GenBank/DDBJ databases">
        <title>Parvularcula mediterraneae sp. nov., isolated from polypropylene straw from shallow seawater of the seashore of Laganas in Zakynthos island, Greece.</title>
        <authorList>
            <person name="Szabo I."/>
            <person name="Al-Omari J."/>
            <person name="Rado J."/>
            <person name="Szerdahelyi G.S."/>
        </authorList>
    </citation>
    <scope>NUCLEOTIDE SEQUENCE [LARGE SCALE GENOMIC DNA]</scope>
    <source>
        <strain evidence="1 2">ZS-1/3</strain>
    </source>
</reference>
<dbReference type="Proteomes" id="UP000536835">
    <property type="component" value="Unassembled WGS sequence"/>
</dbReference>
<keyword evidence="2" id="KW-1185">Reference proteome</keyword>
<name>A0A7Y3RNT9_9PROT</name>
<comment type="caution">
    <text evidence="1">The sequence shown here is derived from an EMBL/GenBank/DDBJ whole genome shotgun (WGS) entry which is preliminary data.</text>
</comment>
<dbReference type="EMBL" id="JABFCX010000003">
    <property type="protein sequence ID" value="NNU17503.1"/>
    <property type="molecule type" value="Genomic_DNA"/>
</dbReference>
<organism evidence="1 2">
    <name type="scientific">Parvularcula mediterranea</name>
    <dbReference type="NCBI Taxonomy" id="2732508"/>
    <lineage>
        <taxon>Bacteria</taxon>
        <taxon>Pseudomonadati</taxon>
        <taxon>Pseudomonadota</taxon>
        <taxon>Alphaproteobacteria</taxon>
        <taxon>Parvularculales</taxon>
        <taxon>Parvularculaceae</taxon>
        <taxon>Parvularcula</taxon>
    </lineage>
</organism>
<protein>
    <submittedName>
        <fullName evidence="1">Uncharacterized protein</fullName>
    </submittedName>
</protein>
<sequence>MSVYAQKHADRSEPTRMEQLGLSLVVEPGRWSDGNSLERRERLTARVEAWLEGCESGQREAGLALRNSLKAEGFRLIDGWGEPVFEEE</sequence>
<dbReference type="AlphaFoldDB" id="A0A7Y3RNT9"/>
<accession>A0A7Y3RNT9</accession>